<evidence type="ECO:0000313" key="1">
    <source>
        <dbReference type="EMBL" id="KGT76939.1"/>
    </source>
</evidence>
<organism evidence="1 2">
    <name type="scientific">Bradyrhizobium japonicum</name>
    <dbReference type="NCBI Taxonomy" id="375"/>
    <lineage>
        <taxon>Bacteria</taxon>
        <taxon>Pseudomonadati</taxon>
        <taxon>Pseudomonadota</taxon>
        <taxon>Alphaproteobacteria</taxon>
        <taxon>Hyphomicrobiales</taxon>
        <taxon>Nitrobacteraceae</taxon>
        <taxon>Bradyrhizobium</taxon>
    </lineage>
</organism>
<gene>
    <name evidence="1" type="ORF">MA20_25600</name>
</gene>
<dbReference type="Proteomes" id="UP000030377">
    <property type="component" value="Unassembled WGS sequence"/>
</dbReference>
<evidence type="ECO:0000313" key="2">
    <source>
        <dbReference type="Proteomes" id="UP000030377"/>
    </source>
</evidence>
<dbReference type="AlphaFoldDB" id="A0A0A3XUH0"/>
<comment type="caution">
    <text evidence="1">The sequence shown here is derived from an EMBL/GenBank/DDBJ whole genome shotgun (WGS) entry which is preliminary data.</text>
</comment>
<protein>
    <submittedName>
        <fullName evidence="1">Uncharacterized protein</fullName>
    </submittedName>
</protein>
<reference evidence="1 2" key="1">
    <citation type="submission" date="2014-09" db="EMBL/GenBank/DDBJ databases">
        <title>Draft genome of Bradyrhizobium japonicum Is-34.</title>
        <authorList>
            <person name="Tsurumaru H."/>
            <person name="Yamakawa T."/>
            <person name="Hashimoto S."/>
            <person name="Okizaki K."/>
            <person name="Kanesaki Y."/>
            <person name="Yoshikawa H."/>
            <person name="Yajima S."/>
        </authorList>
    </citation>
    <scope>NUCLEOTIDE SEQUENCE [LARGE SCALE GENOMIC DNA]</scope>
    <source>
        <strain evidence="1 2">Is-34</strain>
    </source>
</reference>
<dbReference type="PATRIC" id="fig|375.38.peg.164"/>
<proteinExistence type="predicted"/>
<name>A0A0A3XUH0_BRAJP</name>
<dbReference type="EMBL" id="JRPN01000019">
    <property type="protein sequence ID" value="KGT76939.1"/>
    <property type="molecule type" value="Genomic_DNA"/>
</dbReference>
<accession>A0A0A3XUH0</accession>
<dbReference type="KEGG" id="bjp:RN69_39855"/>
<sequence length="78" mass="8322">MPNGRSIVLERQPGKDAAGYSEHSRLFEPIGTAALIPHMLAGAVENGRCEYEVVNAEPVGPGKPLALIRKAQAEQASR</sequence>